<protein>
    <submittedName>
        <fullName evidence="1">Uncharacterized protein</fullName>
    </submittedName>
</protein>
<comment type="caution">
    <text evidence="1">The sequence shown here is derived from an EMBL/GenBank/DDBJ whole genome shotgun (WGS) entry which is preliminary data.</text>
</comment>
<keyword evidence="2" id="KW-1185">Reference proteome</keyword>
<dbReference type="OrthoDB" id="2884623at2759"/>
<sequence length="213" mass="24280">MSSCSFVFITAKKADVKLVNRFLLTIRDWEFGDDAAWDCFSLVTSKTDPLPLDAESTKPPLQELPLNEWEGSPIEDIEAKILERGREEESVYGRHEGANNMSLFLVLDDKGVEDRTVILSNRAIDWDADPLTYPERFNKFRTPWASAYLDWCNLDISNIGWSEMCDLDGADEGKSEKDGVWWTYGHHTGELTSEENRKRRDAVIKELEGLGQA</sequence>
<evidence type="ECO:0000313" key="1">
    <source>
        <dbReference type="EMBL" id="OHF00238.1"/>
    </source>
</evidence>
<dbReference type="GeneID" id="34557584"/>
<dbReference type="EMBL" id="MJBS01000029">
    <property type="protein sequence ID" value="OHF00238.1"/>
    <property type="molecule type" value="Genomic_DNA"/>
</dbReference>
<organism evidence="1 2">
    <name type="scientific">Colletotrichum orchidophilum</name>
    <dbReference type="NCBI Taxonomy" id="1209926"/>
    <lineage>
        <taxon>Eukaryota</taxon>
        <taxon>Fungi</taxon>
        <taxon>Dikarya</taxon>
        <taxon>Ascomycota</taxon>
        <taxon>Pezizomycotina</taxon>
        <taxon>Sordariomycetes</taxon>
        <taxon>Hypocreomycetidae</taxon>
        <taxon>Glomerellales</taxon>
        <taxon>Glomerellaceae</taxon>
        <taxon>Colletotrichum</taxon>
    </lineage>
</organism>
<evidence type="ECO:0000313" key="2">
    <source>
        <dbReference type="Proteomes" id="UP000176998"/>
    </source>
</evidence>
<accession>A0A1G4BFW0</accession>
<dbReference type="RefSeq" id="XP_022477382.1">
    <property type="nucleotide sequence ID" value="XM_022616074.1"/>
</dbReference>
<dbReference type="AlphaFoldDB" id="A0A1G4BFW0"/>
<proteinExistence type="predicted"/>
<reference evidence="1 2" key="1">
    <citation type="submission" date="2016-09" db="EMBL/GenBank/DDBJ databases">
        <authorList>
            <person name="Capua I."/>
            <person name="De Benedictis P."/>
            <person name="Joannis T."/>
            <person name="Lombin L.H."/>
            <person name="Cattoli G."/>
        </authorList>
    </citation>
    <scope>NUCLEOTIDE SEQUENCE [LARGE SCALE GENOMIC DNA]</scope>
    <source>
        <strain evidence="1 2">IMI 309357</strain>
    </source>
</reference>
<dbReference type="Proteomes" id="UP000176998">
    <property type="component" value="Unassembled WGS sequence"/>
</dbReference>
<dbReference type="STRING" id="1209926.A0A1G4BFW0"/>
<name>A0A1G4BFW0_9PEZI</name>
<gene>
    <name evidence="1" type="ORF">CORC01_04427</name>
</gene>